<dbReference type="InterPro" id="IPR000073">
    <property type="entry name" value="AB_hydrolase_1"/>
</dbReference>
<dbReference type="EMBL" id="CP002109">
    <property type="protein sequence ID" value="ADL05250.1"/>
    <property type="molecule type" value="Genomic_DNA"/>
</dbReference>
<dbReference type="InterPro" id="IPR050471">
    <property type="entry name" value="AB_hydrolase"/>
</dbReference>
<keyword evidence="2" id="KW-0378">Hydrolase</keyword>
<evidence type="ECO:0000259" key="1">
    <source>
        <dbReference type="Pfam" id="PF00561"/>
    </source>
</evidence>
<reference evidence="2" key="1">
    <citation type="submission" date="2010-07" db="EMBL/GenBank/DDBJ databases">
        <title>Complete sequence of Clostridium saccharolyticum WM1.</title>
        <authorList>
            <consortium name="US DOE Joint Genome Institute"/>
            <person name="Lucas S."/>
            <person name="Copeland A."/>
            <person name="Lapidus A."/>
            <person name="Cheng J.-F."/>
            <person name="Bruce D."/>
            <person name="Goodwin L."/>
            <person name="Pitluck S."/>
            <person name="Chertkov O."/>
            <person name="Detter J.C."/>
            <person name="Han C."/>
            <person name="Tapia R."/>
            <person name="Land M."/>
            <person name="Hauser L."/>
            <person name="Chang Y.-J."/>
            <person name="Jeffries C."/>
            <person name="Kyrpides N."/>
            <person name="Ivanova N."/>
            <person name="Mikhailova N."/>
            <person name="Mouttaki H."/>
            <person name="Lin L."/>
            <person name="Zhou J."/>
            <person name="Hemme C.L."/>
            <person name="Woyke T."/>
        </authorList>
    </citation>
    <scope>NUCLEOTIDE SEQUENCE [LARGE SCALE GENOMIC DNA]</scope>
    <source>
        <strain evidence="2">WM1</strain>
    </source>
</reference>
<dbReference type="SUPFAM" id="SSF53474">
    <property type="entry name" value="alpha/beta-Hydrolases"/>
    <property type="match status" value="1"/>
</dbReference>
<dbReference type="Proteomes" id="UP000001662">
    <property type="component" value="Chromosome"/>
</dbReference>
<dbReference type="AlphaFoldDB" id="D9R5R7"/>
<feature type="domain" description="AB hydrolase-1" evidence="1">
    <location>
        <begin position="22"/>
        <end position="273"/>
    </location>
</feature>
<dbReference type="GO" id="GO:0046503">
    <property type="term" value="P:glycerolipid catabolic process"/>
    <property type="evidence" value="ECO:0007669"/>
    <property type="project" value="TreeGrafter"/>
</dbReference>
<dbReference type="PRINTS" id="PR00111">
    <property type="entry name" value="ABHYDROLASE"/>
</dbReference>
<dbReference type="InterPro" id="IPR029058">
    <property type="entry name" value="AB_hydrolase_fold"/>
</dbReference>
<dbReference type="PANTHER" id="PTHR43433:SF5">
    <property type="entry name" value="AB HYDROLASE-1 DOMAIN-CONTAINING PROTEIN"/>
    <property type="match status" value="1"/>
</dbReference>
<dbReference type="RefSeq" id="WP_013273334.1">
    <property type="nucleotide sequence ID" value="NC_014376.1"/>
</dbReference>
<name>D9R5R7_LACSW</name>
<proteinExistence type="predicted"/>
<dbReference type="PANTHER" id="PTHR43433">
    <property type="entry name" value="HYDROLASE, ALPHA/BETA FOLD FAMILY PROTEIN"/>
    <property type="match status" value="1"/>
</dbReference>
<gene>
    <name evidence="2" type="ordered locus">Closa_2691</name>
</gene>
<dbReference type="STRING" id="610130.Closa_2691"/>
<dbReference type="KEGG" id="csh:Closa_2691"/>
<evidence type="ECO:0000313" key="3">
    <source>
        <dbReference type="Proteomes" id="UP000001662"/>
    </source>
</evidence>
<keyword evidence="3" id="KW-1185">Reference proteome</keyword>
<dbReference type="HOGENOM" id="CLU_020336_0_1_9"/>
<sequence>MANVKANGIQIEYEIFGKKTNPAIVLIAGNGAQLNFWEPEFCEMLAKNNLQVIRFDNRDAGLSTKFDGAGIPDMKRIYQAAQEGKPIKTAYTLEDMADDVAGLLDALEIKKAHICGASMGGTIAQVFAYRHPFRICSLISIMSSTGNPNNPQISPETLAIVTATPPSGREAYIDYTLRMWKNIWSKGFPFEEERARRYCEESYDRSYDPQGAVRQNAALVANGDRRQQLSLLTIPTLVIHGTADTLFPVEAGKDTARTIPNAKLLLIEGMGHDMPKGTWESIVEAIVSQVNDTSHYMGNDAAQYSQ</sequence>
<protein>
    <submittedName>
        <fullName evidence="2">Alpha/beta hydrolase fold protein</fullName>
    </submittedName>
</protein>
<dbReference type="OrthoDB" id="9775557at2"/>
<dbReference type="GO" id="GO:0004806">
    <property type="term" value="F:triacylglycerol lipase activity"/>
    <property type="evidence" value="ECO:0007669"/>
    <property type="project" value="TreeGrafter"/>
</dbReference>
<dbReference type="PaxDb" id="610130-Closa_2691"/>
<organism evidence="2 3">
    <name type="scientific">Lacrimispora saccharolytica (strain ATCC 35040 / DSM 2544 / NRCC 2533 / WM1)</name>
    <name type="common">Clostridium saccharolyticum</name>
    <dbReference type="NCBI Taxonomy" id="610130"/>
    <lineage>
        <taxon>Bacteria</taxon>
        <taxon>Bacillati</taxon>
        <taxon>Bacillota</taxon>
        <taxon>Clostridia</taxon>
        <taxon>Lachnospirales</taxon>
        <taxon>Lachnospiraceae</taxon>
        <taxon>Lacrimispora</taxon>
    </lineage>
</organism>
<accession>D9R5R7</accession>
<dbReference type="Pfam" id="PF00561">
    <property type="entry name" value="Abhydrolase_1"/>
    <property type="match status" value="1"/>
</dbReference>
<evidence type="ECO:0000313" key="2">
    <source>
        <dbReference type="EMBL" id="ADL05250.1"/>
    </source>
</evidence>
<dbReference type="eggNOG" id="COG2021">
    <property type="taxonomic scope" value="Bacteria"/>
</dbReference>
<dbReference type="Gene3D" id="3.40.50.1820">
    <property type="entry name" value="alpha/beta hydrolase"/>
    <property type="match status" value="1"/>
</dbReference>